<protein>
    <recommendedName>
        <fullName evidence="3">Gag-pol polyprotein</fullName>
    </recommendedName>
</protein>
<comment type="caution">
    <text evidence="1">The sequence shown here is derived from an EMBL/GenBank/DDBJ whole genome shotgun (WGS) entry which is preliminary data.</text>
</comment>
<proteinExistence type="predicted"/>
<evidence type="ECO:0000313" key="1">
    <source>
        <dbReference type="EMBL" id="GAA0167049.1"/>
    </source>
</evidence>
<sequence length="212" mass="24032">MTAFLKFVDSKTWKSVISGWRPPTKADTEGGGRVVKTEAERSPAEDELALENDKALNVIFTAVDPNVFKMISNCTVAKEAWEILQTSYEGTAKLDIISDDEGDLIEEELIANNQMLFQKWTKLTQIYSVLTKMVEDQKIEIEILEGRIRTMTRGINMLNSSTEIIDEILEKGKKNVPKYGIGCTKREERRKVQLLQPGLPQVINRICNLLIL</sequence>
<evidence type="ECO:0008006" key="3">
    <source>
        <dbReference type="Google" id="ProtNLM"/>
    </source>
</evidence>
<dbReference type="PANTHER" id="PTHR34676:SF8">
    <property type="entry name" value="TRANSMEMBRANE PROTEIN"/>
    <property type="match status" value="1"/>
</dbReference>
<dbReference type="Pfam" id="PF14223">
    <property type="entry name" value="Retrotran_gag_2"/>
    <property type="match status" value="1"/>
</dbReference>
<keyword evidence="2" id="KW-1185">Reference proteome</keyword>
<dbReference type="EMBL" id="BAABME010005944">
    <property type="protein sequence ID" value="GAA0167049.1"/>
    <property type="molecule type" value="Genomic_DNA"/>
</dbReference>
<reference evidence="1 2" key="1">
    <citation type="submission" date="2024-01" db="EMBL/GenBank/DDBJ databases">
        <title>The complete chloroplast genome sequence of Lithospermum erythrorhizon: insights into the phylogenetic relationship among Boraginaceae species and the maternal lineages of purple gromwells.</title>
        <authorList>
            <person name="Okada T."/>
            <person name="Watanabe K."/>
        </authorList>
    </citation>
    <scope>NUCLEOTIDE SEQUENCE [LARGE SCALE GENOMIC DNA]</scope>
</reference>
<gene>
    <name evidence="1" type="ORF">LIER_22071</name>
</gene>
<dbReference type="AlphaFoldDB" id="A0AAV3QTM2"/>
<dbReference type="Proteomes" id="UP001454036">
    <property type="component" value="Unassembled WGS sequence"/>
</dbReference>
<dbReference type="PANTHER" id="PTHR34676">
    <property type="entry name" value="DUF4219 DOMAIN-CONTAINING PROTEIN-RELATED"/>
    <property type="match status" value="1"/>
</dbReference>
<name>A0AAV3QTM2_LITER</name>
<evidence type="ECO:0000313" key="2">
    <source>
        <dbReference type="Proteomes" id="UP001454036"/>
    </source>
</evidence>
<organism evidence="1 2">
    <name type="scientific">Lithospermum erythrorhizon</name>
    <name type="common">Purple gromwell</name>
    <name type="synonym">Lithospermum officinale var. erythrorhizon</name>
    <dbReference type="NCBI Taxonomy" id="34254"/>
    <lineage>
        <taxon>Eukaryota</taxon>
        <taxon>Viridiplantae</taxon>
        <taxon>Streptophyta</taxon>
        <taxon>Embryophyta</taxon>
        <taxon>Tracheophyta</taxon>
        <taxon>Spermatophyta</taxon>
        <taxon>Magnoliopsida</taxon>
        <taxon>eudicotyledons</taxon>
        <taxon>Gunneridae</taxon>
        <taxon>Pentapetalae</taxon>
        <taxon>asterids</taxon>
        <taxon>lamiids</taxon>
        <taxon>Boraginales</taxon>
        <taxon>Boraginaceae</taxon>
        <taxon>Boraginoideae</taxon>
        <taxon>Lithospermeae</taxon>
        <taxon>Lithospermum</taxon>
    </lineage>
</organism>
<accession>A0AAV3QTM2</accession>